<keyword evidence="3" id="KW-0963">Cytoplasm</keyword>
<proteinExistence type="predicted"/>
<evidence type="ECO:0000313" key="6">
    <source>
        <dbReference type="Proteomes" id="UP000251721"/>
    </source>
</evidence>
<name>A0A2X3F231_KLEPN</name>
<dbReference type="Proteomes" id="UP000251721">
    <property type="component" value="Unassembled WGS sequence"/>
</dbReference>
<evidence type="ECO:0000256" key="1">
    <source>
        <dbReference type="ARBA" id="ARBA00004496"/>
    </source>
</evidence>
<keyword evidence="4" id="KW-0472">Membrane</keyword>
<evidence type="ECO:0000313" key="5">
    <source>
        <dbReference type="EMBL" id="SQC43736.1"/>
    </source>
</evidence>
<dbReference type="PANTHER" id="PTHR38100">
    <property type="entry name" value="HIGH FREQUENCY LYSOGENIZATION PROTEIN HFLD"/>
    <property type="match status" value="1"/>
</dbReference>
<keyword evidence="2" id="KW-1003">Cell membrane</keyword>
<gene>
    <name evidence="5" type="primary">hflD_1</name>
    <name evidence="5" type="ORF">NCTC13465_02221</name>
</gene>
<organism evidence="5 6">
    <name type="scientific">Klebsiella pneumoniae</name>
    <dbReference type="NCBI Taxonomy" id="573"/>
    <lineage>
        <taxon>Bacteria</taxon>
        <taxon>Pseudomonadati</taxon>
        <taxon>Pseudomonadota</taxon>
        <taxon>Gammaproteobacteria</taxon>
        <taxon>Enterobacterales</taxon>
        <taxon>Enterobacteriaceae</taxon>
        <taxon>Klebsiella/Raoultella group</taxon>
        <taxon>Klebsiella</taxon>
        <taxon>Klebsiella pneumoniae complex</taxon>
    </lineage>
</organism>
<dbReference type="GO" id="GO:0005737">
    <property type="term" value="C:cytoplasm"/>
    <property type="evidence" value="ECO:0007669"/>
    <property type="project" value="UniProtKB-SubCell"/>
</dbReference>
<dbReference type="Gene3D" id="1.10.3890.10">
    <property type="entry name" value="HflD-like"/>
    <property type="match status" value="1"/>
</dbReference>
<comment type="subcellular location">
    <subcellularLocation>
        <location evidence="1">Cytoplasm</location>
    </subcellularLocation>
</comment>
<dbReference type="SUPFAM" id="SSF101322">
    <property type="entry name" value="YcfC-like"/>
    <property type="match status" value="1"/>
</dbReference>
<accession>A0A2X3F231</accession>
<dbReference type="EMBL" id="UAWQ01000015">
    <property type="protein sequence ID" value="SQC43736.1"/>
    <property type="molecule type" value="Genomic_DNA"/>
</dbReference>
<dbReference type="InterPro" id="IPR007451">
    <property type="entry name" value="HflD"/>
</dbReference>
<evidence type="ECO:0000256" key="4">
    <source>
        <dbReference type="ARBA" id="ARBA00023136"/>
    </source>
</evidence>
<sequence>MAKNYYDITLALAGVCQAARLVQQLAHQGHCDSDALHVSLNSIIDLDPESTLAVFGGSEANLRLGLETLLGCSIPAAVRASMRNSPAIP</sequence>
<evidence type="ECO:0000256" key="3">
    <source>
        <dbReference type="ARBA" id="ARBA00022490"/>
    </source>
</evidence>
<protein>
    <submittedName>
        <fullName evidence="5">Putative lysogenization regulator</fullName>
    </submittedName>
</protein>
<evidence type="ECO:0000256" key="2">
    <source>
        <dbReference type="ARBA" id="ARBA00022475"/>
    </source>
</evidence>
<dbReference type="PANTHER" id="PTHR38100:SF1">
    <property type="entry name" value="HIGH FREQUENCY LYSOGENIZATION PROTEIN HFLD"/>
    <property type="match status" value="1"/>
</dbReference>
<dbReference type="AlphaFoldDB" id="A0A2X3F231"/>
<dbReference type="InterPro" id="IPR035932">
    <property type="entry name" value="HflD-like_sf"/>
</dbReference>
<dbReference type="Pfam" id="PF04356">
    <property type="entry name" value="DUF489"/>
    <property type="match status" value="1"/>
</dbReference>
<reference evidence="5 6" key="1">
    <citation type="submission" date="2018-06" db="EMBL/GenBank/DDBJ databases">
        <authorList>
            <consortium name="Pathogen Informatics"/>
            <person name="Doyle S."/>
        </authorList>
    </citation>
    <scope>NUCLEOTIDE SEQUENCE [LARGE SCALE GENOMIC DNA]</scope>
    <source>
        <strain evidence="5 6">NCTC13465</strain>
    </source>
</reference>